<dbReference type="AlphaFoldDB" id="A0A7J4Y1E6"/>
<dbReference type="Pfam" id="PF08522">
    <property type="entry name" value="BT_3987-like_N"/>
    <property type="match status" value="1"/>
</dbReference>
<name>A0A7J4Y1E6_BACOV</name>
<feature type="domain" description="DUF5627" evidence="2">
    <location>
        <begin position="196"/>
        <end position="323"/>
    </location>
</feature>
<protein>
    <submittedName>
        <fullName evidence="3">DUF1735 domain-containing protein</fullName>
    </submittedName>
</protein>
<dbReference type="Proteomes" id="UP000424805">
    <property type="component" value="Unassembled WGS sequence"/>
</dbReference>
<evidence type="ECO:0000259" key="2">
    <source>
        <dbReference type="Pfam" id="PF18620"/>
    </source>
</evidence>
<dbReference type="InterPro" id="IPR040580">
    <property type="entry name" value="DUF5627"/>
</dbReference>
<accession>A0A7J4Y1E6</accession>
<evidence type="ECO:0000313" key="3">
    <source>
        <dbReference type="EMBL" id="KAA4629093.1"/>
    </source>
</evidence>
<feature type="domain" description="BT-3987-like N-terminal" evidence="1">
    <location>
        <begin position="31"/>
        <end position="158"/>
    </location>
</feature>
<reference evidence="3 4" key="1">
    <citation type="journal article" date="2019" name="Nat. Med.">
        <title>A library of human gut bacterial isolates paired with longitudinal multiomics data enables mechanistic microbiome research.</title>
        <authorList>
            <person name="Poyet M."/>
            <person name="Groussin M."/>
            <person name="Gibbons S.M."/>
            <person name="Avila-Pacheco J."/>
            <person name="Jiang X."/>
            <person name="Kearney S.M."/>
            <person name="Perrotta A.R."/>
            <person name="Berdy B."/>
            <person name="Zhao S."/>
            <person name="Lieberman T.D."/>
            <person name="Swanson P.K."/>
            <person name="Smith M."/>
            <person name="Roesemann S."/>
            <person name="Alexander J.E."/>
            <person name="Rich S.A."/>
            <person name="Livny J."/>
            <person name="Vlamakis H."/>
            <person name="Clish C."/>
            <person name="Bullock K."/>
            <person name="Deik A."/>
            <person name="Scott J."/>
            <person name="Pierce K.A."/>
            <person name="Xavier R.J."/>
            <person name="Alm E.J."/>
        </authorList>
    </citation>
    <scope>NUCLEOTIDE SEQUENCE [LARGE SCALE GENOMIC DNA]</scope>
    <source>
        <strain evidence="3 4">BIOML-A15</strain>
    </source>
</reference>
<sequence length="334" mass="37474">MKKLYYIFSVISLMFFSACENQDWSFPDYGKTTVYFSYQYPIRTIVLGNDETFDNTVDNQHKCIIKATMGGVYENSTNPTVDISVVNSLCDNLKFEGGGSVLPMPSEYYKLSSDKIIIPKGEISGGVEVQLTDAFFADPKSIETTYVIPLVMSNVQNADAILTGTPNVDEPNRCVGSDWSVLPKDYILYAVKYVNPWDGIYLRRGVDIVTVGGVTTTVARHQQYVENDEVCEFSTISLNKAGWTWGTNDQECNLILTFNENNECTLSSDTPGCNVSGSGKYVEKGEKNSFNNKDRDVLYLDYTVDLGTTTYATKDTLVMRDRQVKAEWFKVVKE</sequence>
<dbReference type="Pfam" id="PF18620">
    <property type="entry name" value="DUF5627"/>
    <property type="match status" value="1"/>
</dbReference>
<evidence type="ECO:0000259" key="1">
    <source>
        <dbReference type="Pfam" id="PF08522"/>
    </source>
</evidence>
<dbReference type="InterPro" id="IPR013728">
    <property type="entry name" value="BT_3987-like_N"/>
</dbReference>
<gene>
    <name evidence="3" type="ORF">F3B90_05815</name>
</gene>
<comment type="caution">
    <text evidence="3">The sequence shown here is derived from an EMBL/GenBank/DDBJ whole genome shotgun (WGS) entry which is preliminary data.</text>
</comment>
<dbReference type="Gene3D" id="2.40.128.420">
    <property type="match status" value="1"/>
</dbReference>
<dbReference type="EMBL" id="VWFP01000004">
    <property type="protein sequence ID" value="KAA4629093.1"/>
    <property type="molecule type" value="Genomic_DNA"/>
</dbReference>
<evidence type="ECO:0000313" key="4">
    <source>
        <dbReference type="Proteomes" id="UP000424805"/>
    </source>
</evidence>
<organism evidence="3 4">
    <name type="scientific">Bacteroides ovatus</name>
    <dbReference type="NCBI Taxonomy" id="28116"/>
    <lineage>
        <taxon>Bacteria</taxon>
        <taxon>Pseudomonadati</taxon>
        <taxon>Bacteroidota</taxon>
        <taxon>Bacteroidia</taxon>
        <taxon>Bacteroidales</taxon>
        <taxon>Bacteroidaceae</taxon>
        <taxon>Bacteroides</taxon>
    </lineage>
</organism>
<dbReference type="Gene3D" id="2.60.40.1740">
    <property type="entry name" value="hypothetical protein (bacova_03559)"/>
    <property type="match status" value="1"/>
</dbReference>
<proteinExistence type="predicted"/>
<dbReference type="PROSITE" id="PS51257">
    <property type="entry name" value="PROKAR_LIPOPROTEIN"/>
    <property type="match status" value="1"/>
</dbReference>